<dbReference type="RefSeq" id="WP_129076191.1">
    <property type="nucleotide sequence ID" value="NZ_QOUX01000001.1"/>
</dbReference>
<organism evidence="1 2">
    <name type="scientific">Anaerobacillus alkaliphilus</name>
    <dbReference type="NCBI Taxonomy" id="1548597"/>
    <lineage>
        <taxon>Bacteria</taxon>
        <taxon>Bacillati</taxon>
        <taxon>Bacillota</taxon>
        <taxon>Bacilli</taxon>
        <taxon>Bacillales</taxon>
        <taxon>Bacillaceae</taxon>
        <taxon>Anaerobacillus</taxon>
    </lineage>
</organism>
<dbReference type="Proteomes" id="UP000290649">
    <property type="component" value="Unassembled WGS sequence"/>
</dbReference>
<keyword evidence="2" id="KW-1185">Reference proteome</keyword>
<dbReference type="InterPro" id="IPR025914">
    <property type="entry name" value="SpoVAE"/>
</dbReference>
<protein>
    <submittedName>
        <fullName evidence="1">Stage V sporulation protein AE</fullName>
    </submittedName>
</protein>
<dbReference type="OrthoDB" id="1679631at2"/>
<gene>
    <name evidence="1" type="ORF">DS745_00200</name>
</gene>
<evidence type="ECO:0000313" key="2">
    <source>
        <dbReference type="Proteomes" id="UP000290649"/>
    </source>
</evidence>
<accession>A0A4Q0VWK5</accession>
<evidence type="ECO:0000313" key="1">
    <source>
        <dbReference type="EMBL" id="RXJ03849.1"/>
    </source>
</evidence>
<sequence>MEPKKRVILITDGDESAKQAVEVVAKEIGGRCISSSWGNPSRLSGEELVKLIKKTPHDPILVMFDDCGFTEEGPGEEAMRYVATHNDLNIIGAIAVASRTHHSEWTRVDVSIDRNGHLTEYGVDKYGLPDIELGRINGDTVYILDQLSIPFIVGIGDIGKMAGKDEVEKGAPITKKAVELILERSE</sequence>
<dbReference type="EMBL" id="QOUX01000001">
    <property type="protein sequence ID" value="RXJ03849.1"/>
    <property type="molecule type" value="Genomic_DNA"/>
</dbReference>
<comment type="caution">
    <text evidence="1">The sequence shown here is derived from an EMBL/GenBank/DDBJ whole genome shotgun (WGS) entry which is preliminary data.</text>
</comment>
<dbReference type="Pfam" id="PF14097">
    <property type="entry name" value="SpoVAE"/>
    <property type="match status" value="1"/>
</dbReference>
<reference evidence="1 2" key="1">
    <citation type="journal article" date="2019" name="Int. J. Syst. Evol. Microbiol.">
        <title>Anaerobacillus alkaliphilus sp. nov., a novel alkaliphilic and moderately halophilic bacterium.</title>
        <authorList>
            <person name="Borsodi A.K."/>
            <person name="Aszalos J.M."/>
            <person name="Bihari P."/>
            <person name="Nagy I."/>
            <person name="Schumann P."/>
            <person name="Sproer C."/>
            <person name="Kovacs A.L."/>
            <person name="Boka K."/>
            <person name="Dobosy P."/>
            <person name="Ovari M."/>
            <person name="Szili-Kovacs T."/>
            <person name="Toth E."/>
        </authorList>
    </citation>
    <scope>NUCLEOTIDE SEQUENCE [LARGE SCALE GENOMIC DNA]</scope>
    <source>
        <strain evidence="1 2">B16-10</strain>
    </source>
</reference>
<name>A0A4Q0VWK5_9BACI</name>
<proteinExistence type="predicted"/>
<dbReference type="AlphaFoldDB" id="A0A4Q0VWK5"/>